<evidence type="ECO:0000256" key="1">
    <source>
        <dbReference type="SAM" id="Phobius"/>
    </source>
</evidence>
<evidence type="ECO:0000313" key="3">
    <source>
        <dbReference type="EMBL" id="WPL16431.1"/>
    </source>
</evidence>
<keyword evidence="4" id="KW-1185">Reference proteome</keyword>
<organism evidence="3 4">
    <name type="scientific">Thiorhodovibrio winogradskyi</name>
    <dbReference type="NCBI Taxonomy" id="77007"/>
    <lineage>
        <taxon>Bacteria</taxon>
        <taxon>Pseudomonadati</taxon>
        <taxon>Pseudomonadota</taxon>
        <taxon>Gammaproteobacteria</taxon>
        <taxon>Chromatiales</taxon>
        <taxon>Chromatiaceae</taxon>
        <taxon>Thiorhodovibrio</taxon>
    </lineage>
</organism>
<dbReference type="InterPro" id="IPR012338">
    <property type="entry name" value="Beta-lactam/transpept-like"/>
</dbReference>
<name>A0ABZ0S5X7_9GAMM</name>
<keyword evidence="1" id="KW-1133">Transmembrane helix</keyword>
<dbReference type="Proteomes" id="UP001432180">
    <property type="component" value="Chromosome"/>
</dbReference>
<proteinExistence type="predicted"/>
<keyword evidence="1" id="KW-0472">Membrane</keyword>
<dbReference type="EMBL" id="CP121472">
    <property type="protein sequence ID" value="WPL16431.1"/>
    <property type="molecule type" value="Genomic_DNA"/>
</dbReference>
<dbReference type="InterPro" id="IPR045155">
    <property type="entry name" value="Beta-lactam_cat"/>
</dbReference>
<dbReference type="SUPFAM" id="SSF56601">
    <property type="entry name" value="beta-lactamase/transpeptidase-like"/>
    <property type="match status" value="1"/>
</dbReference>
<gene>
    <name evidence="3" type="ORF">Thiowin_01385</name>
</gene>
<dbReference type="Pfam" id="PF13354">
    <property type="entry name" value="Beta-lactamase2"/>
    <property type="match status" value="1"/>
</dbReference>
<protein>
    <recommendedName>
        <fullName evidence="2">Beta-lactamase class A catalytic domain-containing protein</fullName>
    </recommendedName>
</protein>
<evidence type="ECO:0000313" key="4">
    <source>
        <dbReference type="Proteomes" id="UP001432180"/>
    </source>
</evidence>
<accession>A0ABZ0S5X7</accession>
<feature type="domain" description="Beta-lactamase class A catalytic" evidence="2">
    <location>
        <begin position="124"/>
        <end position="383"/>
    </location>
</feature>
<reference evidence="3 4" key="1">
    <citation type="journal article" date="2023" name="Microorganisms">
        <title>Thiorhodovibrio frisius and Trv. litoralis spp. nov., Two Novel Members from a Clade of Fastidious Purple Sulfur Bacteria That Exhibit Unique Red-Shifted Light-Harvesting Capabilities.</title>
        <authorList>
            <person name="Methner A."/>
            <person name="Kuzyk S.B."/>
            <person name="Petersen J."/>
            <person name="Bauer S."/>
            <person name="Brinkmann H."/>
            <person name="Sichau K."/>
            <person name="Wanner G."/>
            <person name="Wolf J."/>
            <person name="Neumann-Schaal M."/>
            <person name="Henke P."/>
            <person name="Tank M."/>
            <person name="Sproer C."/>
            <person name="Bunk B."/>
            <person name="Overmann J."/>
        </authorList>
    </citation>
    <scope>NUCLEOTIDE SEQUENCE [LARGE SCALE GENOMIC DNA]</scope>
    <source>
        <strain evidence="3 4">DSM 6702</strain>
    </source>
</reference>
<sequence>MSQKACEHQHIIMFAPCPKAYLPLLALIALVIYGFPLLQGCSMSSAKSDHSASRNSGSHTDPRMTLRQASFPSKESEVLMQILQTDPLLRDYIENSERYRIQIIFTQIERKPSNRPRLINSSFHQDEHYYYPASLVKLPIALFALERLKELGLSKENQFKIVPANQCSQYPADSCNSVQECIEQIFIYSNNDAYNRLFEFLGQDRINNRLRTLGYQGRIHRRFKPGCGGDLGDTTGAVTFFDQAGNIRHQQASRTARHVATPPRGDMRVGRKTRTALGTLNEPMDFSDKNYLPLGDLHQMLIALVEPWVAAEQHRFSISEKDRAFLLKTMAMRPRDAGGSQPDSFRKYLLVGGLERMPHDLQIMNKVGLSYGFVSDVAYIRDMSQGVDFFLSASIYTNKNQIMNDGQYEYETIAYPFMRALGQAVLRYMRDSARDTSVDH</sequence>
<keyword evidence="1" id="KW-0812">Transmembrane</keyword>
<evidence type="ECO:0000259" key="2">
    <source>
        <dbReference type="Pfam" id="PF13354"/>
    </source>
</evidence>
<dbReference type="Gene3D" id="3.40.710.10">
    <property type="entry name" value="DD-peptidase/beta-lactamase superfamily"/>
    <property type="match status" value="1"/>
</dbReference>
<feature type="transmembrane region" description="Helical" evidence="1">
    <location>
        <begin position="20"/>
        <end position="38"/>
    </location>
</feature>